<dbReference type="Gene3D" id="1.25.40.10">
    <property type="entry name" value="Tetratricopeptide repeat domain"/>
    <property type="match status" value="2"/>
</dbReference>
<feature type="chain" id="PRO_5017257227" evidence="4">
    <location>
        <begin position="24"/>
        <end position="356"/>
    </location>
</feature>
<dbReference type="SUPFAM" id="SSF48452">
    <property type="entry name" value="TPR-like"/>
    <property type="match status" value="1"/>
</dbReference>
<sequence length="356" mass="40424">MKLNRIWLALAAALVLFAGCAEKQPPLFQLIKLFQEEKFDQTIALAEKLTAENPDNSQAHRFLIRAAREQNALNSYKEKYEKLVQENPQIAGYHFGLGYICIQVDEYEKGLAELEKATELNPSIDYAHYAIGWTHLRSNYSNADPEKGLAAWKKEEQLNPKSLGALQVYNDRADYYLRKGDAAAAEKDYEKITLYAFAPGDIAGARTYISQIRTYRDELARLEADVKDKPDDASLRMQLGVLQYKNNKIDEAINTWLKASELQPDNVDVRNYLGKALLERQRFAEAADQFLKVLEIDPNMATAYYNLAVAQELLGKPESAVQNYKKYIELNPMAPKLEDVKQRITNLEDSTGVTEG</sequence>
<proteinExistence type="predicted"/>
<keyword evidence="4" id="KW-0732">Signal</keyword>
<dbReference type="Pfam" id="PF13432">
    <property type="entry name" value="TPR_16"/>
    <property type="match status" value="1"/>
</dbReference>
<comment type="caution">
    <text evidence="5">The sequence shown here is derived from an EMBL/GenBank/DDBJ whole genome shotgun (WGS) entry which is preliminary data.</text>
</comment>
<dbReference type="EMBL" id="QZKU01000064">
    <property type="protein sequence ID" value="RJP21810.1"/>
    <property type="molecule type" value="Genomic_DNA"/>
</dbReference>
<feature type="repeat" description="TPR" evidence="3">
    <location>
        <begin position="91"/>
        <end position="124"/>
    </location>
</feature>
<dbReference type="InterPro" id="IPR051685">
    <property type="entry name" value="Ycf3/AcsC/BcsC/TPR_MFPF"/>
</dbReference>
<protein>
    <submittedName>
        <fullName evidence="5">Tetratricopeptide repeat protein</fullName>
    </submittedName>
</protein>
<evidence type="ECO:0000256" key="1">
    <source>
        <dbReference type="ARBA" id="ARBA00022737"/>
    </source>
</evidence>
<feature type="signal peptide" evidence="4">
    <location>
        <begin position="1"/>
        <end position="23"/>
    </location>
</feature>
<feature type="repeat" description="TPR" evidence="3">
    <location>
        <begin position="233"/>
        <end position="266"/>
    </location>
</feature>
<keyword evidence="2 3" id="KW-0802">TPR repeat</keyword>
<dbReference type="AlphaFoldDB" id="A0A3A4NXF4"/>
<accession>A0A3A4NXF4</accession>
<dbReference type="PROSITE" id="PS51257">
    <property type="entry name" value="PROKAR_LIPOPROTEIN"/>
    <property type="match status" value="1"/>
</dbReference>
<dbReference type="PANTHER" id="PTHR44943:SF8">
    <property type="entry name" value="TPR REPEAT-CONTAINING PROTEIN MJ0263"/>
    <property type="match status" value="1"/>
</dbReference>
<evidence type="ECO:0000256" key="4">
    <source>
        <dbReference type="SAM" id="SignalP"/>
    </source>
</evidence>
<dbReference type="InterPro" id="IPR011990">
    <property type="entry name" value="TPR-like_helical_dom_sf"/>
</dbReference>
<dbReference type="Proteomes" id="UP000265882">
    <property type="component" value="Unassembled WGS sequence"/>
</dbReference>
<dbReference type="SMART" id="SM00028">
    <property type="entry name" value="TPR"/>
    <property type="match status" value="5"/>
</dbReference>
<evidence type="ECO:0000313" key="5">
    <source>
        <dbReference type="EMBL" id="RJP21810.1"/>
    </source>
</evidence>
<dbReference type="Pfam" id="PF00515">
    <property type="entry name" value="TPR_1"/>
    <property type="match status" value="1"/>
</dbReference>
<feature type="repeat" description="TPR" evidence="3">
    <location>
        <begin position="267"/>
        <end position="300"/>
    </location>
</feature>
<feature type="repeat" description="TPR" evidence="3">
    <location>
        <begin position="301"/>
        <end position="334"/>
    </location>
</feature>
<evidence type="ECO:0000313" key="6">
    <source>
        <dbReference type="Proteomes" id="UP000265882"/>
    </source>
</evidence>
<organism evidence="5 6">
    <name type="scientific">Abyssobacteria bacterium (strain SURF_5)</name>
    <dbReference type="NCBI Taxonomy" id="2093360"/>
    <lineage>
        <taxon>Bacteria</taxon>
        <taxon>Pseudomonadati</taxon>
        <taxon>Candidatus Hydrogenedentota</taxon>
        <taxon>Candidatus Abyssobacteria</taxon>
    </lineage>
</organism>
<evidence type="ECO:0000256" key="3">
    <source>
        <dbReference type="PROSITE-ProRule" id="PRU00339"/>
    </source>
</evidence>
<dbReference type="PROSITE" id="PS50005">
    <property type="entry name" value="TPR"/>
    <property type="match status" value="4"/>
</dbReference>
<reference evidence="5 6" key="1">
    <citation type="journal article" date="2017" name="ISME J.">
        <title>Energy and carbon metabolisms in a deep terrestrial subsurface fluid microbial community.</title>
        <authorList>
            <person name="Momper L."/>
            <person name="Jungbluth S.P."/>
            <person name="Lee M.D."/>
            <person name="Amend J.P."/>
        </authorList>
    </citation>
    <scope>NUCLEOTIDE SEQUENCE [LARGE SCALE GENOMIC DNA]</scope>
    <source>
        <strain evidence="5">SURF_5</strain>
    </source>
</reference>
<gene>
    <name evidence="5" type="ORF">C4520_09135</name>
</gene>
<keyword evidence="1" id="KW-0677">Repeat</keyword>
<name>A0A3A4NXF4_ABYX5</name>
<evidence type="ECO:0000256" key="2">
    <source>
        <dbReference type="ARBA" id="ARBA00022803"/>
    </source>
</evidence>
<dbReference type="PANTHER" id="PTHR44943">
    <property type="entry name" value="CELLULOSE SYNTHASE OPERON PROTEIN C"/>
    <property type="match status" value="1"/>
</dbReference>
<dbReference type="Pfam" id="PF13181">
    <property type="entry name" value="TPR_8"/>
    <property type="match status" value="2"/>
</dbReference>
<dbReference type="InterPro" id="IPR019734">
    <property type="entry name" value="TPR_rpt"/>
</dbReference>